<feature type="region of interest" description="Disordered" evidence="6">
    <location>
        <begin position="1"/>
        <end position="40"/>
    </location>
</feature>
<name>A0A4V2GB12_9MICO</name>
<feature type="transmembrane region" description="Helical" evidence="7">
    <location>
        <begin position="480"/>
        <end position="501"/>
    </location>
</feature>
<dbReference type="Proteomes" id="UP000291483">
    <property type="component" value="Unassembled WGS sequence"/>
</dbReference>
<feature type="transmembrane region" description="Helical" evidence="7">
    <location>
        <begin position="147"/>
        <end position="167"/>
    </location>
</feature>
<keyword evidence="4 7" id="KW-1133">Transmembrane helix</keyword>
<feature type="transmembrane region" description="Helical" evidence="7">
    <location>
        <begin position="50"/>
        <end position="72"/>
    </location>
</feature>
<feature type="transmembrane region" description="Helical" evidence="7">
    <location>
        <begin position="240"/>
        <end position="259"/>
    </location>
</feature>
<dbReference type="EMBL" id="SHLC01000001">
    <property type="protein sequence ID" value="RZU66076.1"/>
    <property type="molecule type" value="Genomic_DNA"/>
</dbReference>
<feature type="domain" description="Major facilitator superfamily (MFS) profile" evidence="8">
    <location>
        <begin position="51"/>
        <end position="506"/>
    </location>
</feature>
<dbReference type="SUPFAM" id="SSF103473">
    <property type="entry name" value="MFS general substrate transporter"/>
    <property type="match status" value="2"/>
</dbReference>
<gene>
    <name evidence="9" type="ORF">EV379_2422</name>
</gene>
<evidence type="ECO:0000256" key="4">
    <source>
        <dbReference type="ARBA" id="ARBA00022989"/>
    </source>
</evidence>
<dbReference type="PANTHER" id="PTHR42718:SF9">
    <property type="entry name" value="MAJOR FACILITATOR SUPERFAMILY MULTIDRUG TRANSPORTER MFSC"/>
    <property type="match status" value="1"/>
</dbReference>
<dbReference type="InterPro" id="IPR036259">
    <property type="entry name" value="MFS_trans_sf"/>
</dbReference>
<dbReference type="CDD" id="cd17504">
    <property type="entry name" value="MFS_MMR_MDR_like"/>
    <property type="match status" value="1"/>
</dbReference>
<dbReference type="AlphaFoldDB" id="A0A4V2GB12"/>
<feature type="transmembrane region" description="Helical" evidence="7">
    <location>
        <begin position="448"/>
        <end position="468"/>
    </location>
</feature>
<dbReference type="Gene3D" id="1.20.1250.20">
    <property type="entry name" value="MFS general substrate transporter like domains"/>
    <property type="match status" value="2"/>
</dbReference>
<feature type="transmembrane region" description="Helical" evidence="7">
    <location>
        <begin position="309"/>
        <end position="333"/>
    </location>
</feature>
<keyword evidence="10" id="KW-1185">Reference proteome</keyword>
<evidence type="ECO:0000313" key="10">
    <source>
        <dbReference type="Proteomes" id="UP000291483"/>
    </source>
</evidence>
<dbReference type="PROSITE" id="PS50850">
    <property type="entry name" value="MFS"/>
    <property type="match status" value="1"/>
</dbReference>
<evidence type="ECO:0000313" key="9">
    <source>
        <dbReference type="EMBL" id="RZU66076.1"/>
    </source>
</evidence>
<comment type="subcellular location">
    <subcellularLocation>
        <location evidence="1">Cell membrane</location>
        <topology evidence="1">Multi-pass membrane protein</topology>
    </subcellularLocation>
</comment>
<dbReference type="GO" id="GO:0022857">
    <property type="term" value="F:transmembrane transporter activity"/>
    <property type="evidence" value="ECO:0007669"/>
    <property type="project" value="InterPro"/>
</dbReference>
<proteinExistence type="predicted"/>
<keyword evidence="3 7" id="KW-0812">Transmembrane</keyword>
<evidence type="ECO:0000256" key="6">
    <source>
        <dbReference type="SAM" id="MobiDB-lite"/>
    </source>
</evidence>
<keyword evidence="5 7" id="KW-0472">Membrane</keyword>
<feature type="transmembrane region" description="Helical" evidence="7">
    <location>
        <begin position="179"/>
        <end position="201"/>
    </location>
</feature>
<feature type="transmembrane region" description="Helical" evidence="7">
    <location>
        <begin position="345"/>
        <end position="369"/>
    </location>
</feature>
<dbReference type="Pfam" id="PF07690">
    <property type="entry name" value="MFS_1"/>
    <property type="match status" value="1"/>
</dbReference>
<protein>
    <submittedName>
        <fullName evidence="9">MFS transporter</fullName>
    </submittedName>
</protein>
<dbReference type="InterPro" id="IPR020846">
    <property type="entry name" value="MFS_dom"/>
</dbReference>
<keyword evidence="2" id="KW-0813">Transport</keyword>
<feature type="transmembrane region" description="Helical" evidence="7">
    <location>
        <begin position="207"/>
        <end position="228"/>
    </location>
</feature>
<dbReference type="InterPro" id="IPR011701">
    <property type="entry name" value="MFS"/>
</dbReference>
<evidence type="ECO:0000256" key="7">
    <source>
        <dbReference type="SAM" id="Phobius"/>
    </source>
</evidence>
<accession>A0A4V2GB12</accession>
<evidence type="ECO:0000256" key="2">
    <source>
        <dbReference type="ARBA" id="ARBA00022448"/>
    </source>
</evidence>
<dbReference type="OrthoDB" id="4484751at2"/>
<feature type="compositionally biased region" description="Low complexity" evidence="6">
    <location>
        <begin position="19"/>
        <end position="30"/>
    </location>
</feature>
<evidence type="ECO:0000256" key="3">
    <source>
        <dbReference type="ARBA" id="ARBA00022692"/>
    </source>
</evidence>
<feature type="transmembrane region" description="Helical" evidence="7">
    <location>
        <begin position="122"/>
        <end position="141"/>
    </location>
</feature>
<dbReference type="GO" id="GO:0005886">
    <property type="term" value="C:plasma membrane"/>
    <property type="evidence" value="ECO:0007669"/>
    <property type="project" value="UniProtKB-SubCell"/>
</dbReference>
<evidence type="ECO:0000256" key="1">
    <source>
        <dbReference type="ARBA" id="ARBA00004651"/>
    </source>
</evidence>
<feature type="transmembrane region" description="Helical" evidence="7">
    <location>
        <begin position="271"/>
        <end position="289"/>
    </location>
</feature>
<evidence type="ECO:0000256" key="5">
    <source>
        <dbReference type="ARBA" id="ARBA00023136"/>
    </source>
</evidence>
<sequence>MSRDTSSAPPGDAERPDVGEPAAAAPGDPDTPWLSEAERRELSKRTPDSAIVFALAFTGLVASFMMTLMTPLLPELPHLLSGTGGPISSTDAMWAVTATLLSAAIFTPIGGSLGDLYGKRRIILVLLASLVLGSVIAAFASTLIPLVIGRAMQGAGIGVIPLGISVLRDVLHRDRLGKAVALVSATLGIGGAVGLPISALISQYLDWHMLFWVSGALGAIGFVLVYTFVPVSTLRTGGRFDLPGAVGLAIALSGILLAVTKGNEWGWTSPLTLGLGAAGLVVLALWMFYELRTPHPLIDIRVATRRTVLLTNLASVMVGFAFFSSAVALPMLLETPTGTGVGIGQSMLVASLCLMPSGLIMWAMSGTAARLTAARGARISLLLGITIIAIGYGLAILLMTEVWHTVLVATAIGFGVGFAYAAMPTLIMGAVPATETAASNGLNSVMRTLGSTAASAVIGLVLATNLVTVGDLTTPSTQGFQLSFAISAAAGLIGIVLTLFIPRRQPHYATAALPE</sequence>
<feature type="transmembrane region" description="Helical" evidence="7">
    <location>
        <begin position="406"/>
        <end position="427"/>
    </location>
</feature>
<comment type="caution">
    <text evidence="9">The sequence shown here is derived from an EMBL/GenBank/DDBJ whole genome shotgun (WGS) entry which is preliminary data.</text>
</comment>
<organism evidence="9 10">
    <name type="scientific">Microterricola gilva</name>
    <dbReference type="NCBI Taxonomy" id="393267"/>
    <lineage>
        <taxon>Bacteria</taxon>
        <taxon>Bacillati</taxon>
        <taxon>Actinomycetota</taxon>
        <taxon>Actinomycetes</taxon>
        <taxon>Micrococcales</taxon>
        <taxon>Microbacteriaceae</taxon>
        <taxon>Microterricola</taxon>
    </lineage>
</organism>
<feature type="transmembrane region" description="Helical" evidence="7">
    <location>
        <begin position="92"/>
        <end position="110"/>
    </location>
</feature>
<feature type="transmembrane region" description="Helical" evidence="7">
    <location>
        <begin position="381"/>
        <end position="400"/>
    </location>
</feature>
<reference evidence="9 10" key="1">
    <citation type="submission" date="2019-02" db="EMBL/GenBank/DDBJ databases">
        <title>Sequencing the genomes of 1000 actinobacteria strains.</title>
        <authorList>
            <person name="Klenk H.-P."/>
        </authorList>
    </citation>
    <scope>NUCLEOTIDE SEQUENCE [LARGE SCALE GENOMIC DNA]</scope>
    <source>
        <strain evidence="9 10">DSM 18319</strain>
    </source>
</reference>
<evidence type="ECO:0000259" key="8">
    <source>
        <dbReference type="PROSITE" id="PS50850"/>
    </source>
</evidence>
<dbReference type="PANTHER" id="PTHR42718">
    <property type="entry name" value="MAJOR FACILITATOR SUPERFAMILY MULTIDRUG TRANSPORTER MFSC"/>
    <property type="match status" value="1"/>
</dbReference>